<gene>
    <name evidence="1" type="ORF">LPTSP4_05140</name>
</gene>
<dbReference type="Gene3D" id="3.40.720.10">
    <property type="entry name" value="Alkaline Phosphatase, subunit A"/>
    <property type="match status" value="1"/>
</dbReference>
<dbReference type="RefSeq" id="WP_108973407.1">
    <property type="nucleotide sequence ID" value="NZ_BFBB01000002.1"/>
</dbReference>
<comment type="caution">
    <text evidence="1">The sequence shown here is derived from an EMBL/GenBank/DDBJ whole genome shotgun (WGS) entry which is preliminary data.</text>
</comment>
<dbReference type="InterPro" id="IPR017850">
    <property type="entry name" value="Alkaline_phosphatase_core_sf"/>
</dbReference>
<evidence type="ECO:0000313" key="1">
    <source>
        <dbReference type="EMBL" id="GBF49007.1"/>
    </source>
</evidence>
<evidence type="ECO:0000313" key="2">
    <source>
        <dbReference type="Proteomes" id="UP000245133"/>
    </source>
</evidence>
<organism evidence="1 2">
    <name type="scientific">Leptospira ryugenii</name>
    <dbReference type="NCBI Taxonomy" id="1917863"/>
    <lineage>
        <taxon>Bacteria</taxon>
        <taxon>Pseudomonadati</taxon>
        <taxon>Spirochaetota</taxon>
        <taxon>Spirochaetia</taxon>
        <taxon>Leptospirales</taxon>
        <taxon>Leptospiraceae</taxon>
        <taxon>Leptospira</taxon>
    </lineage>
</organism>
<reference evidence="1 2" key="1">
    <citation type="submission" date="2018-02" db="EMBL/GenBank/DDBJ databases">
        <title>Novel Leptospira species isolated from soil and water in Japan.</title>
        <authorList>
            <person name="Nakao R."/>
            <person name="Masuzawa T."/>
        </authorList>
    </citation>
    <scope>NUCLEOTIDE SEQUENCE [LARGE SCALE GENOMIC DNA]</scope>
    <source>
        <strain evidence="1 2">YH101</strain>
    </source>
</reference>
<proteinExistence type="predicted"/>
<dbReference type="EMBL" id="BFBB01000002">
    <property type="protein sequence ID" value="GBF49007.1"/>
    <property type="molecule type" value="Genomic_DNA"/>
</dbReference>
<dbReference type="PANTHER" id="PTHR10151:SF120">
    <property type="entry name" value="BIS(5'-ADENOSYL)-TRIPHOSPHATASE"/>
    <property type="match status" value="1"/>
</dbReference>
<dbReference type="AlphaFoldDB" id="A0A2P2DWM0"/>
<dbReference type="PANTHER" id="PTHR10151">
    <property type="entry name" value="ECTONUCLEOTIDE PYROPHOSPHATASE/PHOSPHODIESTERASE"/>
    <property type="match status" value="1"/>
</dbReference>
<keyword evidence="2" id="KW-1185">Reference proteome</keyword>
<dbReference type="GO" id="GO:0016787">
    <property type="term" value="F:hydrolase activity"/>
    <property type="evidence" value="ECO:0007669"/>
    <property type="project" value="UniProtKB-ARBA"/>
</dbReference>
<dbReference type="Pfam" id="PF01663">
    <property type="entry name" value="Phosphodiest"/>
    <property type="match status" value="1"/>
</dbReference>
<accession>A0A2P2DWM0</accession>
<dbReference type="CDD" id="cd16018">
    <property type="entry name" value="Enpp"/>
    <property type="match status" value="1"/>
</dbReference>
<dbReference type="Proteomes" id="UP000245133">
    <property type="component" value="Unassembled WGS sequence"/>
</dbReference>
<dbReference type="PROSITE" id="PS51257">
    <property type="entry name" value="PROKAR_LIPOPROTEIN"/>
    <property type="match status" value="1"/>
</dbReference>
<dbReference type="OrthoDB" id="9779418at2"/>
<sequence length="454" mass="51782">MHRTWVQFLILFWIGCGSILFANPKTKQKIKPKTIIISVDGFPYYYWSKQEHRQHFPHLTRIFEKYGVFPLETVNPSVTYPAHTSMVTGKDPIEHGIYNNTLSDPFDRNDGGWMWYAEDIQVPTLWTLAKDRGKKTANVFWPVTVGASIDWNLPQYWRKKIPEDDKLLRALSTKGLHKEAESKVGTPLNDVTKDEIKLKTASYLYKTYQPDLLFVYTTDLDSMHHAYGPSSEQALKRLTEIDKALQEFFVSLGVFSKGGPNLILVSDHGFFSAEEVCAPNVILKQRGYIQDESSTYKLTFKSSGGIAILLPGEGTSISEEEVESIAKEIVSVCTGATWLSFRNGEKPENLSEMEMQRLKRLNTLHPKAIGILQTKQALFFSGSRKGEVYSKSSKKIHGHGYWNDMEEMKTIGFVYSANGNKYKMSSVKDIFTIVKDMMQLDRNSIQKQKPKSKK</sequence>
<dbReference type="SUPFAM" id="SSF53649">
    <property type="entry name" value="Alkaline phosphatase-like"/>
    <property type="match status" value="1"/>
</dbReference>
<dbReference type="InterPro" id="IPR002591">
    <property type="entry name" value="Phosphodiest/P_Trfase"/>
</dbReference>
<protein>
    <submittedName>
        <fullName evidence="1">Type I phosphodiesterase/nucleotide pyrophosphatase</fullName>
    </submittedName>
</protein>
<name>A0A2P2DWM0_9LEPT</name>